<dbReference type="Proteomes" id="UP000199005">
    <property type="component" value="Unassembled WGS sequence"/>
</dbReference>
<evidence type="ECO:0008006" key="3">
    <source>
        <dbReference type="Google" id="ProtNLM"/>
    </source>
</evidence>
<proteinExistence type="predicted"/>
<dbReference type="AlphaFoldDB" id="A0A1H6RNB6"/>
<dbReference type="RefSeq" id="WP_139211074.1">
    <property type="nucleotide sequence ID" value="NZ_FNYO01000010.1"/>
</dbReference>
<reference evidence="1 2" key="1">
    <citation type="submission" date="2016-10" db="EMBL/GenBank/DDBJ databases">
        <authorList>
            <person name="de Groot N.N."/>
        </authorList>
    </citation>
    <scope>NUCLEOTIDE SEQUENCE [LARGE SCALE GENOMIC DNA]</scope>
    <source>
        <strain evidence="1 2">DSM 1041</strain>
    </source>
</reference>
<gene>
    <name evidence="1" type="ORF">SAMN04244579_01185</name>
</gene>
<evidence type="ECO:0000313" key="1">
    <source>
        <dbReference type="EMBL" id="SEI57241.1"/>
    </source>
</evidence>
<dbReference type="EMBL" id="FNYO01000010">
    <property type="protein sequence ID" value="SEI57241.1"/>
    <property type="molecule type" value="Genomic_DNA"/>
</dbReference>
<sequence length="724" mass="84287">MLNTYAVEIEVLSKKSVDVDLAKQAIATIREKFPSSIKKRHDLLRVATQSLLENIKSRNYDASFGMFRFVFFTGLEEPLSEARKQGVFRASKAEFNPKLIKELLLELYASGTLSDEEQHYVRSVKGILLVAPDILDLKKKIIAAASSRRYFLKTVLSIAETKYNDLMRYFDERPEKPYADVLFHNNKESILTAASYLVQVYREAIPPLRLRDSNGIDESTDHAFYYNLFEAAFAITNYLEAEIKVDFYDYEVVVDETTKRISVDNVDFETAKSYGYIKTDLRAFSQIRIYERLASSKSYNELLDEFWDRDSQEEQSIVYAIRHEPVERIVLKALFAEYGHKANIFSHDYPFKEEQMQMLALADENYNPDIFETKIYKSFTCFDLFKLQRFFGFVAFIYKKAYEKLKSDGHPNADLIRKRSILPVFDKEELVKIFQNTTGKSQSACEGLLEKLTNEKPATDEVIDLQYKPILTIENRCLVMPTVFACSSLWRSLAISEKVHFSVFGKHDYMVKSVLDTLVCQGFKVRHDFHFGEDEVDIAAIYGEHLFLFECKNPYHPVNDFELRNTHAHLVKGFSQLDNFKNRFSDHQVLDQFLRNLDVEPRLIKNIHYGVINANRALSGFTKNGIRVFHANEFMNFISSGKIISAGDEYCCWRSNNFDISDLISYMDGEIIIEDMMTHKAPMPFLFRFRNYSMYFRTFQYDLSGVSSLHKEKYRYIGPAYTDL</sequence>
<evidence type="ECO:0000313" key="2">
    <source>
        <dbReference type="Proteomes" id="UP000199005"/>
    </source>
</evidence>
<accession>A0A1H6RNB6</accession>
<organism evidence="1 2">
    <name type="scientific">Azotobacter beijerinckii</name>
    <dbReference type="NCBI Taxonomy" id="170623"/>
    <lineage>
        <taxon>Bacteria</taxon>
        <taxon>Pseudomonadati</taxon>
        <taxon>Pseudomonadota</taxon>
        <taxon>Gammaproteobacteria</taxon>
        <taxon>Pseudomonadales</taxon>
        <taxon>Pseudomonadaceae</taxon>
        <taxon>Azotobacter</taxon>
    </lineage>
</organism>
<protein>
    <recommendedName>
        <fullName evidence="3">Nuclease-related domain-containing protein</fullName>
    </recommendedName>
</protein>
<name>A0A1H6RNB6_9GAMM</name>